<comment type="catalytic activity">
    <reaction evidence="1">
        <text>ATP + protein L-histidine = ADP + protein N-phospho-L-histidine.</text>
        <dbReference type="EC" id="2.7.13.3"/>
    </reaction>
</comment>
<dbReference type="RefSeq" id="WP_188460162.1">
    <property type="nucleotide sequence ID" value="NZ_BAABHU010000001.1"/>
</dbReference>
<dbReference type="SMART" id="SM00388">
    <property type="entry name" value="HisKA"/>
    <property type="match status" value="1"/>
</dbReference>
<dbReference type="SUPFAM" id="SSF158472">
    <property type="entry name" value="HAMP domain-like"/>
    <property type="match status" value="1"/>
</dbReference>
<evidence type="ECO:0000313" key="15">
    <source>
        <dbReference type="EMBL" id="GGC22135.1"/>
    </source>
</evidence>
<evidence type="ECO:0000256" key="6">
    <source>
        <dbReference type="ARBA" id="ARBA00022692"/>
    </source>
</evidence>
<dbReference type="PROSITE" id="PS50885">
    <property type="entry name" value="HAMP"/>
    <property type="match status" value="1"/>
</dbReference>
<dbReference type="PANTHER" id="PTHR45436">
    <property type="entry name" value="SENSOR HISTIDINE KINASE YKOH"/>
    <property type="match status" value="1"/>
</dbReference>
<dbReference type="InterPro" id="IPR003661">
    <property type="entry name" value="HisK_dim/P_dom"/>
</dbReference>
<evidence type="ECO:0000313" key="16">
    <source>
        <dbReference type="Proteomes" id="UP000636010"/>
    </source>
</evidence>
<evidence type="ECO:0000256" key="10">
    <source>
        <dbReference type="ARBA" id="ARBA00023136"/>
    </source>
</evidence>
<evidence type="ECO:0000256" key="11">
    <source>
        <dbReference type="SAM" id="Coils"/>
    </source>
</evidence>
<dbReference type="Proteomes" id="UP000636010">
    <property type="component" value="Unassembled WGS sequence"/>
</dbReference>
<dbReference type="SMART" id="SM00387">
    <property type="entry name" value="HATPase_c"/>
    <property type="match status" value="1"/>
</dbReference>
<dbReference type="Gene3D" id="6.10.340.10">
    <property type="match status" value="1"/>
</dbReference>
<reference evidence="16" key="1">
    <citation type="journal article" date="2019" name="Int. J. Syst. Evol. Microbiol.">
        <title>The Global Catalogue of Microorganisms (GCM) 10K type strain sequencing project: providing services to taxonomists for standard genome sequencing and annotation.</title>
        <authorList>
            <consortium name="The Broad Institute Genomics Platform"/>
            <consortium name="The Broad Institute Genome Sequencing Center for Infectious Disease"/>
            <person name="Wu L."/>
            <person name="Ma J."/>
        </authorList>
    </citation>
    <scope>NUCLEOTIDE SEQUENCE [LARGE SCALE GENOMIC DNA]</scope>
    <source>
        <strain evidence="16">CGMCC 1.10832</strain>
    </source>
</reference>
<dbReference type="PANTHER" id="PTHR45436:SF5">
    <property type="entry name" value="SENSOR HISTIDINE KINASE TRCS"/>
    <property type="match status" value="1"/>
</dbReference>
<dbReference type="Pfam" id="PF02518">
    <property type="entry name" value="HATPase_c"/>
    <property type="match status" value="1"/>
</dbReference>
<dbReference type="InterPro" id="IPR003594">
    <property type="entry name" value="HATPase_dom"/>
</dbReference>
<keyword evidence="7 15" id="KW-0418">Kinase</keyword>
<comment type="caution">
    <text evidence="15">The sequence shown here is derived from an EMBL/GenBank/DDBJ whole genome shotgun (WGS) entry which is preliminary data.</text>
</comment>
<keyword evidence="8 12" id="KW-1133">Transmembrane helix</keyword>
<dbReference type="SMART" id="SM00304">
    <property type="entry name" value="HAMP"/>
    <property type="match status" value="1"/>
</dbReference>
<accession>A0ABQ1LBU6</accession>
<dbReference type="SUPFAM" id="SSF47384">
    <property type="entry name" value="Homodimeric domain of signal transducing histidine kinase"/>
    <property type="match status" value="1"/>
</dbReference>
<evidence type="ECO:0000256" key="4">
    <source>
        <dbReference type="ARBA" id="ARBA00022553"/>
    </source>
</evidence>
<dbReference type="InterPro" id="IPR004358">
    <property type="entry name" value="Sig_transdc_His_kin-like_C"/>
</dbReference>
<dbReference type="PRINTS" id="PR00344">
    <property type="entry name" value="BCTRLSENSOR"/>
</dbReference>
<sequence>MNLSFKNRIAFYYMLATAIIMAVVFSTIFFIVKGTVILNLDNDLSYEAEKHTKEVGMIGDSIQFVNKAEWEEREHREVQVNPVFIQLNDKKGKLMDKSPNLKGGDLPFKQSELGIHFDAEINNTSIRQVQLPIEQNGKVEGYILAAMSSESSLSVILQLRNVLLISYFIVLIGLYFFSRFLAGRSIKPVQEMTSTITRITRNNLKERVSLPQNQDEIYNLSANFNALLERIENALEREKQFTSDASHELRTPLSTLRGTLEVLIRKPRSQEEYHEKIQFSLKEINRMAATLEQLLMLARLEKSTNEKNDALIDLSQLANESISRFNTQIKEKKISIKSEMEASHSLLVPHYYGSIIIDNIVSNAIKYSHQEAEITITIARADDKIACTIKDEGIGIREEDLNNIYESFFRSDALVHKHIEGTGLGLSIAKKCADAIDAELKIDSKVGHGTIVTILFSTATKSAPANLNISES</sequence>
<evidence type="ECO:0000259" key="14">
    <source>
        <dbReference type="PROSITE" id="PS50885"/>
    </source>
</evidence>
<keyword evidence="9" id="KW-0902">Two-component regulatory system</keyword>
<dbReference type="Gene3D" id="3.30.565.10">
    <property type="entry name" value="Histidine kinase-like ATPase, C-terminal domain"/>
    <property type="match status" value="1"/>
</dbReference>
<evidence type="ECO:0000256" key="1">
    <source>
        <dbReference type="ARBA" id="ARBA00000085"/>
    </source>
</evidence>
<feature type="transmembrane region" description="Helical" evidence="12">
    <location>
        <begin position="12"/>
        <end position="32"/>
    </location>
</feature>
<keyword evidence="6 12" id="KW-0812">Transmembrane</keyword>
<evidence type="ECO:0000256" key="5">
    <source>
        <dbReference type="ARBA" id="ARBA00022679"/>
    </source>
</evidence>
<gene>
    <name evidence="15" type="ORF">GCM10011506_04280</name>
</gene>
<comment type="subcellular location">
    <subcellularLocation>
        <location evidence="2">Membrane</location>
    </subcellularLocation>
</comment>
<dbReference type="InterPro" id="IPR003660">
    <property type="entry name" value="HAMP_dom"/>
</dbReference>
<evidence type="ECO:0000256" key="3">
    <source>
        <dbReference type="ARBA" id="ARBA00012438"/>
    </source>
</evidence>
<dbReference type="InterPro" id="IPR050428">
    <property type="entry name" value="TCS_sensor_his_kinase"/>
</dbReference>
<dbReference type="InterPro" id="IPR005467">
    <property type="entry name" value="His_kinase_dom"/>
</dbReference>
<feature type="domain" description="HAMP" evidence="14">
    <location>
        <begin position="183"/>
        <end position="236"/>
    </location>
</feature>
<evidence type="ECO:0000256" key="9">
    <source>
        <dbReference type="ARBA" id="ARBA00023012"/>
    </source>
</evidence>
<evidence type="ECO:0000256" key="12">
    <source>
        <dbReference type="SAM" id="Phobius"/>
    </source>
</evidence>
<evidence type="ECO:0000256" key="7">
    <source>
        <dbReference type="ARBA" id="ARBA00022777"/>
    </source>
</evidence>
<name>A0ABQ1LBU6_9BACT</name>
<dbReference type="Gene3D" id="1.10.287.130">
    <property type="match status" value="1"/>
</dbReference>
<protein>
    <recommendedName>
        <fullName evidence="3">histidine kinase</fullName>
        <ecNumber evidence="3">2.7.13.3</ecNumber>
    </recommendedName>
</protein>
<feature type="coiled-coil region" evidence="11">
    <location>
        <begin position="281"/>
        <end position="320"/>
    </location>
</feature>
<dbReference type="EMBL" id="BMEC01000001">
    <property type="protein sequence ID" value="GGC22135.1"/>
    <property type="molecule type" value="Genomic_DNA"/>
</dbReference>
<dbReference type="InterPro" id="IPR036890">
    <property type="entry name" value="HATPase_C_sf"/>
</dbReference>
<evidence type="ECO:0000256" key="2">
    <source>
        <dbReference type="ARBA" id="ARBA00004370"/>
    </source>
</evidence>
<feature type="domain" description="Histidine kinase" evidence="13">
    <location>
        <begin position="244"/>
        <end position="460"/>
    </location>
</feature>
<dbReference type="Pfam" id="PF00672">
    <property type="entry name" value="HAMP"/>
    <property type="match status" value="1"/>
</dbReference>
<keyword evidence="16" id="KW-1185">Reference proteome</keyword>
<dbReference type="Pfam" id="PF00512">
    <property type="entry name" value="HisKA"/>
    <property type="match status" value="1"/>
</dbReference>
<dbReference type="SUPFAM" id="SSF55874">
    <property type="entry name" value="ATPase domain of HSP90 chaperone/DNA topoisomerase II/histidine kinase"/>
    <property type="match status" value="1"/>
</dbReference>
<keyword evidence="10 12" id="KW-0472">Membrane</keyword>
<organism evidence="15 16">
    <name type="scientific">Marivirga lumbricoides</name>
    <dbReference type="NCBI Taxonomy" id="1046115"/>
    <lineage>
        <taxon>Bacteria</taxon>
        <taxon>Pseudomonadati</taxon>
        <taxon>Bacteroidota</taxon>
        <taxon>Cytophagia</taxon>
        <taxon>Cytophagales</taxon>
        <taxon>Marivirgaceae</taxon>
        <taxon>Marivirga</taxon>
    </lineage>
</organism>
<feature type="transmembrane region" description="Helical" evidence="12">
    <location>
        <begin position="162"/>
        <end position="182"/>
    </location>
</feature>
<keyword evidence="4" id="KW-0597">Phosphoprotein</keyword>
<keyword evidence="5" id="KW-0808">Transferase</keyword>
<dbReference type="PROSITE" id="PS50109">
    <property type="entry name" value="HIS_KIN"/>
    <property type="match status" value="1"/>
</dbReference>
<evidence type="ECO:0000256" key="8">
    <source>
        <dbReference type="ARBA" id="ARBA00022989"/>
    </source>
</evidence>
<dbReference type="CDD" id="cd06225">
    <property type="entry name" value="HAMP"/>
    <property type="match status" value="1"/>
</dbReference>
<dbReference type="GO" id="GO:0016301">
    <property type="term" value="F:kinase activity"/>
    <property type="evidence" value="ECO:0007669"/>
    <property type="project" value="UniProtKB-KW"/>
</dbReference>
<dbReference type="EC" id="2.7.13.3" evidence="3"/>
<keyword evidence="11" id="KW-0175">Coiled coil</keyword>
<proteinExistence type="predicted"/>
<evidence type="ECO:0000259" key="13">
    <source>
        <dbReference type="PROSITE" id="PS50109"/>
    </source>
</evidence>
<dbReference type="CDD" id="cd00082">
    <property type="entry name" value="HisKA"/>
    <property type="match status" value="1"/>
</dbReference>
<dbReference type="InterPro" id="IPR036097">
    <property type="entry name" value="HisK_dim/P_sf"/>
</dbReference>